<evidence type="ECO:0000259" key="2">
    <source>
        <dbReference type="Pfam" id="PF01728"/>
    </source>
</evidence>
<organism evidence="3 4">
    <name type="scientific">Candidatus Amesbacteria bacterium RIFOXYB1_FULL_44_23</name>
    <dbReference type="NCBI Taxonomy" id="1797263"/>
    <lineage>
        <taxon>Bacteria</taxon>
        <taxon>Candidatus Amesiibacteriota</taxon>
    </lineage>
</organism>
<dbReference type="SUPFAM" id="SSF53335">
    <property type="entry name" value="S-adenosyl-L-methionine-dependent methyltransferases"/>
    <property type="match status" value="1"/>
</dbReference>
<proteinExistence type="predicted"/>
<dbReference type="Gene3D" id="3.40.50.150">
    <property type="entry name" value="Vaccinia Virus protein VP39"/>
    <property type="match status" value="1"/>
</dbReference>
<dbReference type="GO" id="GO:0032259">
    <property type="term" value="P:methylation"/>
    <property type="evidence" value="ECO:0007669"/>
    <property type="project" value="InterPro"/>
</dbReference>
<dbReference type="CDD" id="cd02440">
    <property type="entry name" value="AdoMet_MTases"/>
    <property type="match status" value="1"/>
</dbReference>
<comment type="caution">
    <text evidence="3">The sequence shown here is derived from an EMBL/GenBank/DDBJ whole genome shotgun (WGS) entry which is preliminary data.</text>
</comment>
<dbReference type="AlphaFoldDB" id="A0A1F4ZU30"/>
<dbReference type="InterPro" id="IPR047048">
    <property type="entry name" value="TlyA"/>
</dbReference>
<sequence>MEFVSRAGAKLEHALREFSLDVTGLVCADLGCSTGGFTDCLLQHNAAKVYSVDTGYGVLSWKLRRDPRVVVLERTNALHVNLPEPVDLVTVDVSWTPQRLILPKAKTLLKPGGHVISLIKPHYEAKKAHLTPDESSDILQRVLSELSAVNILALKQTQSPILGEKGKNIEYLVLY</sequence>
<evidence type="ECO:0000256" key="1">
    <source>
        <dbReference type="ARBA" id="ARBA00022884"/>
    </source>
</evidence>
<dbReference type="GO" id="GO:0008168">
    <property type="term" value="F:methyltransferase activity"/>
    <property type="evidence" value="ECO:0007669"/>
    <property type="project" value="InterPro"/>
</dbReference>
<reference evidence="3 4" key="1">
    <citation type="journal article" date="2016" name="Nat. Commun.">
        <title>Thousands of microbial genomes shed light on interconnected biogeochemical processes in an aquifer system.</title>
        <authorList>
            <person name="Anantharaman K."/>
            <person name="Brown C.T."/>
            <person name="Hug L.A."/>
            <person name="Sharon I."/>
            <person name="Castelle C.J."/>
            <person name="Probst A.J."/>
            <person name="Thomas B.C."/>
            <person name="Singh A."/>
            <person name="Wilkins M.J."/>
            <person name="Karaoz U."/>
            <person name="Brodie E.L."/>
            <person name="Williams K.H."/>
            <person name="Hubbard S.S."/>
            <person name="Banfield J.F."/>
        </authorList>
    </citation>
    <scope>NUCLEOTIDE SEQUENCE [LARGE SCALE GENOMIC DNA]</scope>
</reference>
<dbReference type="Pfam" id="PF01728">
    <property type="entry name" value="FtsJ"/>
    <property type="match status" value="1"/>
</dbReference>
<evidence type="ECO:0000313" key="4">
    <source>
        <dbReference type="Proteomes" id="UP000176424"/>
    </source>
</evidence>
<dbReference type="EMBL" id="MEXR01000047">
    <property type="protein sequence ID" value="OGD08864.1"/>
    <property type="molecule type" value="Genomic_DNA"/>
</dbReference>
<name>A0A1F4ZU30_9BACT</name>
<keyword evidence="1" id="KW-0694">RNA-binding</keyword>
<dbReference type="Proteomes" id="UP000176424">
    <property type="component" value="Unassembled WGS sequence"/>
</dbReference>
<accession>A0A1F4ZU30</accession>
<protein>
    <recommendedName>
        <fullName evidence="2">Ribosomal RNA methyltransferase FtsJ domain-containing protein</fullName>
    </recommendedName>
</protein>
<dbReference type="InterPro" id="IPR029063">
    <property type="entry name" value="SAM-dependent_MTases_sf"/>
</dbReference>
<dbReference type="GO" id="GO:0003723">
    <property type="term" value="F:RNA binding"/>
    <property type="evidence" value="ECO:0007669"/>
    <property type="project" value="UniProtKB-KW"/>
</dbReference>
<dbReference type="PANTHER" id="PTHR32319">
    <property type="entry name" value="BACTERIAL HEMOLYSIN-LIKE PROTEIN"/>
    <property type="match status" value="1"/>
</dbReference>
<evidence type="ECO:0000313" key="3">
    <source>
        <dbReference type="EMBL" id="OGD08864.1"/>
    </source>
</evidence>
<feature type="domain" description="Ribosomal RNA methyltransferase FtsJ" evidence="2">
    <location>
        <begin position="3"/>
        <end position="134"/>
    </location>
</feature>
<gene>
    <name evidence="3" type="ORF">A2397_00990</name>
</gene>
<dbReference type="PANTHER" id="PTHR32319:SF0">
    <property type="entry name" value="BACTERIAL HEMOLYSIN-LIKE PROTEIN"/>
    <property type="match status" value="1"/>
</dbReference>
<dbReference type="InterPro" id="IPR002877">
    <property type="entry name" value="RNA_MeTrfase_FtsJ_dom"/>
</dbReference>
<dbReference type="STRING" id="1797263.A2397_00990"/>